<gene>
    <name evidence="1" type="ORF">CLUP02_09154</name>
</gene>
<name>A0A9Q8SUV9_9PEZI</name>
<dbReference type="EMBL" id="CP019476">
    <property type="protein sequence ID" value="UQC83658.1"/>
    <property type="molecule type" value="Genomic_DNA"/>
</dbReference>
<dbReference type="RefSeq" id="XP_049145277.1">
    <property type="nucleotide sequence ID" value="XM_049288133.1"/>
</dbReference>
<keyword evidence="2" id="KW-1185">Reference proteome</keyword>
<dbReference type="AlphaFoldDB" id="A0A9Q8SUV9"/>
<organism evidence="1 2">
    <name type="scientific">Colletotrichum lupini</name>
    <dbReference type="NCBI Taxonomy" id="145971"/>
    <lineage>
        <taxon>Eukaryota</taxon>
        <taxon>Fungi</taxon>
        <taxon>Dikarya</taxon>
        <taxon>Ascomycota</taxon>
        <taxon>Pezizomycotina</taxon>
        <taxon>Sordariomycetes</taxon>
        <taxon>Hypocreomycetidae</taxon>
        <taxon>Glomerellales</taxon>
        <taxon>Glomerellaceae</taxon>
        <taxon>Colletotrichum</taxon>
        <taxon>Colletotrichum acutatum species complex</taxon>
    </lineage>
</organism>
<dbReference type="GeneID" id="73343143"/>
<dbReference type="Proteomes" id="UP000830671">
    <property type="component" value="Chromosome 4"/>
</dbReference>
<dbReference type="KEGG" id="clup:CLUP02_09154"/>
<proteinExistence type="predicted"/>
<sequence length="98" mass="10762">MCFLAILAFDLPGELVTLMSDSSTLNSLIDIRPYTRTRFYISPAPRTWELSQWRAGYFLFTCPNTKGGRGCVTMPDDDGGTITKVKFVALSDAVFAGG</sequence>
<evidence type="ECO:0000313" key="1">
    <source>
        <dbReference type="EMBL" id="UQC83658.1"/>
    </source>
</evidence>
<accession>A0A9Q8SUV9</accession>
<evidence type="ECO:0000313" key="2">
    <source>
        <dbReference type="Proteomes" id="UP000830671"/>
    </source>
</evidence>
<reference evidence="1" key="1">
    <citation type="journal article" date="2021" name="Mol. Plant Microbe Interact.">
        <title>Complete Genome Sequence of the Plant-Pathogenic Fungus Colletotrichum lupini.</title>
        <authorList>
            <person name="Baroncelli R."/>
            <person name="Pensec F."/>
            <person name="Da Lio D."/>
            <person name="Boufleur T."/>
            <person name="Vicente I."/>
            <person name="Sarrocco S."/>
            <person name="Picot A."/>
            <person name="Baraldi E."/>
            <person name="Sukno S."/>
            <person name="Thon M."/>
            <person name="Le Floch G."/>
        </authorList>
    </citation>
    <scope>NUCLEOTIDE SEQUENCE</scope>
    <source>
        <strain evidence="1">IMI 504893</strain>
    </source>
</reference>
<protein>
    <submittedName>
        <fullName evidence="1">Uncharacterized protein</fullName>
    </submittedName>
</protein>